<dbReference type="Proteomes" id="UP001216390">
    <property type="component" value="Chromosome"/>
</dbReference>
<dbReference type="AlphaFoldDB" id="A0AAE9YB19"/>
<dbReference type="FunFam" id="3.40.50.300:FF:000040">
    <property type="entry name" value="GTPase Der"/>
    <property type="match status" value="1"/>
</dbReference>
<sequence>MTAADDAPARPTAAARKPQSPAAAAAARAEVPPRPGLPVVAIVGRPNVGKSTLVNRIIGRREAIVEERPGVTRDRKEVEAEWNGRAFTLVDTGGWLARGSELDEKVSRQSEQAIASADAILLVVDATTGATEDDDRVARILRGATAPVLVVANKVDGESREHLVWDLLRLGLGDPHPVSALHGRGTGDLLDAVVDALPDEVDDAPGDGPGTDGPPVADADGAVAVAIVGRPNVGKSTLFNRLIGEERAVVHDLAGTTRDSVDTVVETDAGPLRFVDTAGMRRRARTSEGAEYYSLVRALQSVDTADVALLVIDATEGITHQDQRLAERVDAAGCPVVLLLNKWERLDAEARKHVTDDVARRLAFVGEAPVLKISALTGKGVDRLLPTLAGTISQYRRRVPTRRVNEVIGAAQAAQPAPHGARVLYATQGATDPPTFTLFTNKDLAPTYLRYLERTLRDAFDLHQTAVKIRVRRRS</sequence>
<dbReference type="PIRSF" id="PIRSF006485">
    <property type="entry name" value="GTP-binding_EngA"/>
    <property type="match status" value="1"/>
</dbReference>
<dbReference type="NCBIfam" id="TIGR00231">
    <property type="entry name" value="small_GTP"/>
    <property type="match status" value="2"/>
</dbReference>
<evidence type="ECO:0000256" key="6">
    <source>
        <dbReference type="ARBA" id="ARBA00023134"/>
    </source>
</evidence>
<dbReference type="InterPro" id="IPR032859">
    <property type="entry name" value="KH_dom-like"/>
</dbReference>
<dbReference type="KEGG" id="ima:PO878_10495"/>
<comment type="subunit">
    <text evidence="8">Associates with the 50S ribosomal subunit.</text>
</comment>
<keyword evidence="6 8" id="KW-0342">GTP-binding</keyword>
<evidence type="ECO:0000256" key="1">
    <source>
        <dbReference type="ARBA" id="ARBA00008279"/>
    </source>
</evidence>
<dbReference type="GO" id="GO:0043022">
    <property type="term" value="F:ribosome binding"/>
    <property type="evidence" value="ECO:0007669"/>
    <property type="project" value="TreeGrafter"/>
</dbReference>
<feature type="binding site" evidence="8">
    <location>
        <begin position="153"/>
        <end position="156"/>
    </location>
    <ligand>
        <name>GTP</name>
        <dbReference type="ChEBI" id="CHEBI:37565"/>
        <label>1</label>
    </ligand>
</feature>
<dbReference type="InterPro" id="IPR005225">
    <property type="entry name" value="Small_GTP-bd"/>
</dbReference>
<dbReference type="PANTHER" id="PTHR43834:SF6">
    <property type="entry name" value="GTPASE DER"/>
    <property type="match status" value="1"/>
</dbReference>
<comment type="caution">
    <text evidence="8">Lacks conserved residue(s) required for the propagation of feature annotation.</text>
</comment>
<evidence type="ECO:0000256" key="11">
    <source>
        <dbReference type="SAM" id="MobiDB-lite"/>
    </source>
</evidence>
<dbReference type="CDD" id="cd01894">
    <property type="entry name" value="EngA1"/>
    <property type="match status" value="1"/>
</dbReference>
<reference evidence="13" key="1">
    <citation type="submission" date="2023-01" db="EMBL/GenBank/DDBJ databases">
        <title>The diversity of Class Acidimicrobiia in South China Sea sediment environments and the proposal of Iamia marina sp. nov., a novel species of the genus Iamia.</title>
        <authorList>
            <person name="He Y."/>
            <person name="Tian X."/>
        </authorList>
    </citation>
    <scope>NUCLEOTIDE SEQUENCE</scope>
    <source>
        <strain evidence="13">DSM 19957</strain>
    </source>
</reference>
<dbReference type="PROSITE" id="PS51712">
    <property type="entry name" value="G_ENGA"/>
    <property type="match status" value="2"/>
</dbReference>
<dbReference type="InterPro" id="IPR027417">
    <property type="entry name" value="P-loop_NTPase"/>
</dbReference>
<evidence type="ECO:0000256" key="8">
    <source>
        <dbReference type="HAMAP-Rule" id="MF_00195"/>
    </source>
</evidence>
<comment type="function">
    <text evidence="8 10">GTPase that plays an essential role in the late steps of ribosome biogenesis.</text>
</comment>
<gene>
    <name evidence="8 13" type="primary">der</name>
    <name evidence="13" type="ORF">PO878_10495</name>
</gene>
<organism evidence="13 14">
    <name type="scientific">Iamia majanohamensis</name>
    <dbReference type="NCBI Taxonomy" id="467976"/>
    <lineage>
        <taxon>Bacteria</taxon>
        <taxon>Bacillati</taxon>
        <taxon>Actinomycetota</taxon>
        <taxon>Acidimicrobiia</taxon>
        <taxon>Acidimicrobiales</taxon>
        <taxon>Iamiaceae</taxon>
        <taxon>Iamia</taxon>
    </lineage>
</organism>
<keyword evidence="3 8" id="KW-0690">Ribosome biogenesis</keyword>
<evidence type="ECO:0000256" key="3">
    <source>
        <dbReference type="ARBA" id="ARBA00022517"/>
    </source>
</evidence>
<dbReference type="HAMAP" id="MF_00195">
    <property type="entry name" value="GTPase_Der"/>
    <property type="match status" value="1"/>
</dbReference>
<evidence type="ECO:0000256" key="9">
    <source>
        <dbReference type="PROSITE-ProRule" id="PRU01049"/>
    </source>
</evidence>
<dbReference type="Pfam" id="PF14714">
    <property type="entry name" value="KH_dom-like"/>
    <property type="match status" value="1"/>
</dbReference>
<keyword evidence="14" id="KW-1185">Reference proteome</keyword>
<evidence type="ECO:0000256" key="4">
    <source>
        <dbReference type="ARBA" id="ARBA00022737"/>
    </source>
</evidence>
<comment type="similarity">
    <text evidence="1 8 9 10">Belongs to the TRAFAC class TrmE-Era-EngA-EngB-Septin-like GTPase superfamily. EngA (Der) GTPase family.</text>
</comment>
<dbReference type="Gene3D" id="3.30.300.20">
    <property type="match status" value="1"/>
</dbReference>
<accession>A0AAE9YB19</accession>
<feature type="domain" description="EngA-type G" evidence="12">
    <location>
        <begin position="223"/>
        <end position="396"/>
    </location>
</feature>
<feature type="domain" description="EngA-type G" evidence="12">
    <location>
        <begin position="38"/>
        <end position="201"/>
    </location>
</feature>
<protein>
    <recommendedName>
        <fullName evidence="2 8">GTPase Der</fullName>
    </recommendedName>
    <alternativeName>
        <fullName evidence="7 8">GTP-binding protein EngA</fullName>
    </alternativeName>
</protein>
<dbReference type="GO" id="GO:0016787">
    <property type="term" value="F:hydrolase activity"/>
    <property type="evidence" value="ECO:0007669"/>
    <property type="project" value="UniProtKB-KW"/>
</dbReference>
<dbReference type="NCBIfam" id="TIGR03594">
    <property type="entry name" value="GTPase_EngA"/>
    <property type="match status" value="1"/>
</dbReference>
<feature type="binding site" evidence="8">
    <location>
        <begin position="91"/>
        <end position="95"/>
    </location>
    <ligand>
        <name>GTP</name>
        <dbReference type="ChEBI" id="CHEBI:37565"/>
        <label>1</label>
    </ligand>
</feature>
<dbReference type="PANTHER" id="PTHR43834">
    <property type="entry name" value="GTPASE DER"/>
    <property type="match status" value="1"/>
</dbReference>
<feature type="region of interest" description="Disordered" evidence="11">
    <location>
        <begin position="1"/>
        <end position="31"/>
    </location>
</feature>
<dbReference type="Gene3D" id="3.40.50.300">
    <property type="entry name" value="P-loop containing nucleotide triphosphate hydrolases"/>
    <property type="match status" value="2"/>
</dbReference>
<dbReference type="RefSeq" id="WP_272738665.1">
    <property type="nucleotide sequence ID" value="NZ_CP116942.1"/>
</dbReference>
<feature type="binding site" evidence="8">
    <location>
        <begin position="44"/>
        <end position="51"/>
    </location>
    <ligand>
        <name>GTP</name>
        <dbReference type="ChEBI" id="CHEBI:37565"/>
        <label>1</label>
    </ligand>
</feature>
<keyword evidence="4 10" id="KW-0677">Repeat</keyword>
<name>A0AAE9YB19_9ACTN</name>
<dbReference type="CDD" id="cd01895">
    <property type="entry name" value="EngA2"/>
    <property type="match status" value="1"/>
</dbReference>
<proteinExistence type="inferred from homology"/>
<feature type="binding site" evidence="8">
    <location>
        <begin position="276"/>
        <end position="280"/>
    </location>
    <ligand>
        <name>GTP</name>
        <dbReference type="ChEBI" id="CHEBI:37565"/>
        <label>2</label>
    </ligand>
</feature>
<dbReference type="InterPro" id="IPR016484">
    <property type="entry name" value="GTPase_Der"/>
</dbReference>
<evidence type="ECO:0000259" key="12">
    <source>
        <dbReference type="PROSITE" id="PS51712"/>
    </source>
</evidence>
<dbReference type="FunFam" id="3.40.50.300:FF:000057">
    <property type="entry name" value="GTPase Der"/>
    <property type="match status" value="1"/>
</dbReference>
<evidence type="ECO:0000256" key="10">
    <source>
        <dbReference type="RuleBase" id="RU004481"/>
    </source>
</evidence>
<dbReference type="InterPro" id="IPR003593">
    <property type="entry name" value="AAA+_ATPase"/>
</dbReference>
<dbReference type="InterPro" id="IPR031166">
    <property type="entry name" value="G_ENGA"/>
</dbReference>
<keyword evidence="5 8" id="KW-0547">Nucleotide-binding</keyword>
<dbReference type="GO" id="GO:0042254">
    <property type="term" value="P:ribosome biogenesis"/>
    <property type="evidence" value="ECO:0007669"/>
    <property type="project" value="UniProtKB-KW"/>
</dbReference>
<keyword evidence="13" id="KW-0378">Hydrolase</keyword>
<dbReference type="GO" id="GO:0005525">
    <property type="term" value="F:GTP binding"/>
    <property type="evidence" value="ECO:0007669"/>
    <property type="project" value="UniProtKB-UniRule"/>
</dbReference>
<feature type="binding site" evidence="8">
    <location>
        <begin position="229"/>
        <end position="236"/>
    </location>
    <ligand>
        <name>GTP</name>
        <dbReference type="ChEBI" id="CHEBI:37565"/>
        <label>2</label>
    </ligand>
</feature>
<evidence type="ECO:0000313" key="14">
    <source>
        <dbReference type="Proteomes" id="UP001216390"/>
    </source>
</evidence>
<dbReference type="Pfam" id="PF01926">
    <property type="entry name" value="MMR_HSR1"/>
    <property type="match status" value="2"/>
</dbReference>
<dbReference type="InterPro" id="IPR015946">
    <property type="entry name" value="KH_dom-like_a/b"/>
</dbReference>
<feature type="compositionally biased region" description="Low complexity" evidence="11">
    <location>
        <begin position="1"/>
        <end position="30"/>
    </location>
</feature>
<dbReference type="SMART" id="SM00382">
    <property type="entry name" value="AAA"/>
    <property type="match status" value="2"/>
</dbReference>
<dbReference type="SUPFAM" id="SSF52540">
    <property type="entry name" value="P-loop containing nucleoside triphosphate hydrolases"/>
    <property type="match status" value="2"/>
</dbReference>
<dbReference type="PRINTS" id="PR00326">
    <property type="entry name" value="GTP1OBG"/>
</dbReference>
<evidence type="ECO:0000256" key="5">
    <source>
        <dbReference type="ARBA" id="ARBA00022741"/>
    </source>
</evidence>
<evidence type="ECO:0000256" key="7">
    <source>
        <dbReference type="ARBA" id="ARBA00032345"/>
    </source>
</evidence>
<dbReference type="EMBL" id="CP116942">
    <property type="protein sequence ID" value="WCO69151.1"/>
    <property type="molecule type" value="Genomic_DNA"/>
</dbReference>
<dbReference type="InterPro" id="IPR006073">
    <property type="entry name" value="GTP-bd"/>
</dbReference>
<evidence type="ECO:0000256" key="2">
    <source>
        <dbReference type="ARBA" id="ARBA00020953"/>
    </source>
</evidence>
<evidence type="ECO:0000313" key="13">
    <source>
        <dbReference type="EMBL" id="WCO69151.1"/>
    </source>
</evidence>